<feature type="domain" description="AMP-dependent synthetase/ligase" evidence="1">
    <location>
        <begin position="48"/>
        <end position="112"/>
    </location>
</feature>
<evidence type="ECO:0000313" key="2">
    <source>
        <dbReference type="EMBL" id="KAH9318083.1"/>
    </source>
</evidence>
<proteinExistence type="predicted"/>
<organism evidence="2 3">
    <name type="scientific">Taxus chinensis</name>
    <name type="common">Chinese yew</name>
    <name type="synonym">Taxus wallichiana var. chinensis</name>
    <dbReference type="NCBI Taxonomy" id="29808"/>
    <lineage>
        <taxon>Eukaryota</taxon>
        <taxon>Viridiplantae</taxon>
        <taxon>Streptophyta</taxon>
        <taxon>Embryophyta</taxon>
        <taxon>Tracheophyta</taxon>
        <taxon>Spermatophyta</taxon>
        <taxon>Pinopsida</taxon>
        <taxon>Pinidae</taxon>
        <taxon>Conifers II</taxon>
        <taxon>Cupressales</taxon>
        <taxon>Taxaceae</taxon>
        <taxon>Taxus</taxon>
    </lineage>
</organism>
<dbReference type="SUPFAM" id="SSF56801">
    <property type="entry name" value="Acetyl-CoA synthetase-like"/>
    <property type="match status" value="1"/>
</dbReference>
<name>A0AA38GAM2_TAXCH</name>
<dbReference type="EMBL" id="JAHRHJ020000004">
    <property type="protein sequence ID" value="KAH9318083.1"/>
    <property type="molecule type" value="Genomic_DNA"/>
</dbReference>
<dbReference type="InterPro" id="IPR052987">
    <property type="entry name" value="Chloroplast_AMP-bd_Enzymes"/>
</dbReference>
<dbReference type="InterPro" id="IPR042099">
    <property type="entry name" value="ANL_N_sf"/>
</dbReference>
<keyword evidence="3" id="KW-1185">Reference proteome</keyword>
<dbReference type="GO" id="GO:0008922">
    <property type="term" value="F:long-chain fatty acid [acyl-carrier-protein] ligase activity"/>
    <property type="evidence" value="ECO:0007669"/>
    <property type="project" value="TreeGrafter"/>
</dbReference>
<dbReference type="Proteomes" id="UP000824469">
    <property type="component" value="Unassembled WGS sequence"/>
</dbReference>
<dbReference type="AlphaFoldDB" id="A0AA38GAM2"/>
<dbReference type="Gene3D" id="3.40.50.12780">
    <property type="entry name" value="N-terminal domain of ligase-like"/>
    <property type="match status" value="1"/>
</dbReference>
<dbReference type="GO" id="GO:0009507">
    <property type="term" value="C:chloroplast"/>
    <property type="evidence" value="ECO:0007669"/>
    <property type="project" value="TreeGrafter"/>
</dbReference>
<dbReference type="PANTHER" id="PTHR43813">
    <property type="entry name" value="ACYL-ACTIVATING ENZYME 16, CHLOROPLASTIC-RELATED"/>
    <property type="match status" value="1"/>
</dbReference>
<protein>
    <recommendedName>
        <fullName evidence="1">AMP-dependent synthetase/ligase domain-containing protein</fullName>
    </recommendedName>
</protein>
<dbReference type="GO" id="GO:0030497">
    <property type="term" value="P:fatty acid elongation"/>
    <property type="evidence" value="ECO:0007669"/>
    <property type="project" value="TreeGrafter"/>
</dbReference>
<comment type="caution">
    <text evidence="2">The sequence shown here is derived from an EMBL/GenBank/DDBJ whole genome shotgun (WGS) entry which is preliminary data.</text>
</comment>
<reference evidence="2 3" key="1">
    <citation type="journal article" date="2021" name="Nat. Plants">
        <title>The Taxus genome provides insights into paclitaxel biosynthesis.</title>
        <authorList>
            <person name="Xiong X."/>
            <person name="Gou J."/>
            <person name="Liao Q."/>
            <person name="Li Y."/>
            <person name="Zhou Q."/>
            <person name="Bi G."/>
            <person name="Li C."/>
            <person name="Du R."/>
            <person name="Wang X."/>
            <person name="Sun T."/>
            <person name="Guo L."/>
            <person name="Liang H."/>
            <person name="Lu P."/>
            <person name="Wu Y."/>
            <person name="Zhang Z."/>
            <person name="Ro D.K."/>
            <person name="Shang Y."/>
            <person name="Huang S."/>
            <person name="Yan J."/>
        </authorList>
    </citation>
    <scope>NUCLEOTIDE SEQUENCE [LARGE SCALE GENOMIC DNA]</scope>
    <source>
        <strain evidence="2">Ta-2019</strain>
    </source>
</reference>
<sequence>MTLHISLLKPGQKVLEFRKCAPLLESTFLEKKEVPSSSGWIAVPDIWRTSAEQYGDRIAVLDYHHDPPSQMTYKQLEQAILDFSEGVRVLGILPDQKIALFADNSCRWLVADQ</sequence>
<dbReference type="InterPro" id="IPR000873">
    <property type="entry name" value="AMP-dep_synth/lig_dom"/>
</dbReference>
<dbReference type="PANTHER" id="PTHR43813:SF1">
    <property type="entry name" value="ACYL-ACTIVATING ENZYME 16, CHLOROPLASTIC-RELATED"/>
    <property type="match status" value="1"/>
</dbReference>
<accession>A0AA38GAM2</accession>
<gene>
    <name evidence="2" type="ORF">KI387_019852</name>
</gene>
<dbReference type="Pfam" id="PF00501">
    <property type="entry name" value="AMP-binding"/>
    <property type="match status" value="1"/>
</dbReference>
<evidence type="ECO:0000259" key="1">
    <source>
        <dbReference type="Pfam" id="PF00501"/>
    </source>
</evidence>
<feature type="non-terminal residue" evidence="2">
    <location>
        <position position="113"/>
    </location>
</feature>
<evidence type="ECO:0000313" key="3">
    <source>
        <dbReference type="Proteomes" id="UP000824469"/>
    </source>
</evidence>